<protein>
    <submittedName>
        <fullName evidence="1">Uncharacterized protein</fullName>
    </submittedName>
</protein>
<dbReference type="EMBL" id="CP163439">
    <property type="protein sequence ID" value="XDQ33315.1"/>
    <property type="molecule type" value="Genomic_DNA"/>
</dbReference>
<reference evidence="1" key="1">
    <citation type="submission" date="2024-07" db="EMBL/GenBank/DDBJ databases">
        <authorList>
            <person name="Yu S.T."/>
        </authorList>
    </citation>
    <scope>NUCLEOTIDE SEQUENCE</scope>
    <source>
        <strain evidence="1">R28</strain>
    </source>
</reference>
<dbReference type="RefSeq" id="WP_369167868.1">
    <property type="nucleotide sequence ID" value="NZ_CP163439.1"/>
</dbReference>
<dbReference type="AlphaFoldDB" id="A0AB39PQG6"/>
<organism evidence="1">
    <name type="scientific">Streptomyces sp. R28</name>
    <dbReference type="NCBI Taxonomy" id="3238628"/>
    <lineage>
        <taxon>Bacteria</taxon>
        <taxon>Bacillati</taxon>
        <taxon>Actinomycetota</taxon>
        <taxon>Actinomycetes</taxon>
        <taxon>Kitasatosporales</taxon>
        <taxon>Streptomycetaceae</taxon>
        <taxon>Streptomyces</taxon>
    </lineage>
</organism>
<accession>A0AB39PQG6</accession>
<proteinExistence type="predicted"/>
<gene>
    <name evidence="1" type="ORF">AB5J49_08280</name>
</gene>
<name>A0AB39PQG6_9ACTN</name>
<evidence type="ECO:0000313" key="1">
    <source>
        <dbReference type="EMBL" id="XDQ33315.1"/>
    </source>
</evidence>
<sequence>MLRVVYEATPHLRLGQLVDIRETRGRICVKIQEDADVYAYTAALNAALVQFLANCSWFQIWRGRIISANSPESPLTVTYQPDPRIDLRKCVEVRESCGLVVVHVAGAATAADFVGAMNPATERFLAGGQWFQLWQGEIITMATPDSPEASAA</sequence>